<protein>
    <submittedName>
        <fullName evidence="2">Uncharacterized protein</fullName>
    </submittedName>
</protein>
<feature type="region of interest" description="Disordered" evidence="1">
    <location>
        <begin position="1"/>
        <end position="21"/>
    </location>
</feature>
<evidence type="ECO:0000313" key="2">
    <source>
        <dbReference type="EMBL" id="PTM58921.1"/>
    </source>
</evidence>
<accession>A0A2T4ZAK0</accession>
<comment type="caution">
    <text evidence="2">The sequence shown here is derived from an EMBL/GenBank/DDBJ whole genome shotgun (WGS) entry which is preliminary data.</text>
</comment>
<sequence>MGGKSTLQKNCESGKVRATKPAQRAGLVLPSRCPDAGTRSKSGQGDVPLFYLKIGSVALNNRGVFVSEWHLACFDFAGGGSST</sequence>
<gene>
    <name evidence="2" type="ORF">C8J48_1520</name>
</gene>
<evidence type="ECO:0000313" key="3">
    <source>
        <dbReference type="Proteomes" id="UP000241639"/>
    </source>
</evidence>
<evidence type="ECO:0000256" key="1">
    <source>
        <dbReference type="SAM" id="MobiDB-lite"/>
    </source>
</evidence>
<proteinExistence type="predicted"/>
<organism evidence="2 3">
    <name type="scientific">Desmospora activa DSM 45169</name>
    <dbReference type="NCBI Taxonomy" id="1121389"/>
    <lineage>
        <taxon>Bacteria</taxon>
        <taxon>Bacillati</taxon>
        <taxon>Bacillota</taxon>
        <taxon>Bacilli</taxon>
        <taxon>Bacillales</taxon>
        <taxon>Thermoactinomycetaceae</taxon>
        <taxon>Desmospora</taxon>
    </lineage>
</organism>
<dbReference type="Proteomes" id="UP000241639">
    <property type="component" value="Unassembled WGS sequence"/>
</dbReference>
<reference evidence="2 3" key="1">
    <citation type="submission" date="2018-04" db="EMBL/GenBank/DDBJ databases">
        <title>Genomic Encyclopedia of Archaeal and Bacterial Type Strains, Phase II (KMG-II): from individual species to whole genera.</title>
        <authorList>
            <person name="Goeker M."/>
        </authorList>
    </citation>
    <scope>NUCLEOTIDE SEQUENCE [LARGE SCALE GENOMIC DNA]</scope>
    <source>
        <strain evidence="2 3">DSM 45169</strain>
    </source>
</reference>
<keyword evidence="3" id="KW-1185">Reference proteome</keyword>
<name>A0A2T4ZAK0_9BACL</name>
<feature type="compositionally biased region" description="Polar residues" evidence="1">
    <location>
        <begin position="1"/>
        <end position="11"/>
    </location>
</feature>
<dbReference type="AlphaFoldDB" id="A0A2T4ZAK0"/>
<dbReference type="EMBL" id="PZZP01000001">
    <property type="protein sequence ID" value="PTM58921.1"/>
    <property type="molecule type" value="Genomic_DNA"/>
</dbReference>